<evidence type="ECO:0000313" key="4">
    <source>
        <dbReference type="EMBL" id="MFC6280233.1"/>
    </source>
</evidence>
<proteinExistence type="predicted"/>
<keyword evidence="5" id="KW-1185">Reference proteome</keyword>
<dbReference type="Gene3D" id="2.40.30.170">
    <property type="match status" value="1"/>
</dbReference>
<accession>A0ABW1TSD5</accession>
<dbReference type="PANTHER" id="PTHR30386">
    <property type="entry name" value="MEMBRANE FUSION SUBUNIT OF EMRAB-TOLC MULTIDRUG EFFLUX PUMP"/>
    <property type="match status" value="1"/>
</dbReference>
<dbReference type="SUPFAM" id="SSF111369">
    <property type="entry name" value="HlyD-like secretion proteins"/>
    <property type="match status" value="2"/>
</dbReference>
<dbReference type="Gene3D" id="1.10.287.470">
    <property type="entry name" value="Helix hairpin bin"/>
    <property type="match status" value="1"/>
</dbReference>
<dbReference type="InterPro" id="IPR050739">
    <property type="entry name" value="MFP"/>
</dbReference>
<dbReference type="Proteomes" id="UP001596270">
    <property type="component" value="Unassembled WGS sequence"/>
</dbReference>
<comment type="subcellular location">
    <subcellularLocation>
        <location evidence="1">Cell envelope</location>
    </subcellularLocation>
</comment>
<name>A0ABW1TSD5_9BURK</name>
<evidence type="ECO:0000256" key="1">
    <source>
        <dbReference type="ARBA" id="ARBA00004196"/>
    </source>
</evidence>
<dbReference type="Gene3D" id="2.40.50.100">
    <property type="match status" value="1"/>
</dbReference>
<dbReference type="RefSeq" id="WP_371434569.1">
    <property type="nucleotide sequence ID" value="NZ_JBHSRS010000005.1"/>
</dbReference>
<dbReference type="InterPro" id="IPR058633">
    <property type="entry name" value="EmrA/FarA_HH"/>
</dbReference>
<protein>
    <submittedName>
        <fullName evidence="4">HlyD family efflux transporter periplasmic adaptor subunit</fullName>
    </submittedName>
</protein>
<dbReference type="Pfam" id="PF25885">
    <property type="entry name" value="HH_EMRA"/>
    <property type="match status" value="1"/>
</dbReference>
<dbReference type="EMBL" id="JBHSRS010000005">
    <property type="protein sequence ID" value="MFC6280233.1"/>
    <property type="molecule type" value="Genomic_DNA"/>
</dbReference>
<evidence type="ECO:0000313" key="5">
    <source>
        <dbReference type="Proteomes" id="UP001596270"/>
    </source>
</evidence>
<comment type="caution">
    <text evidence="4">The sequence shown here is derived from an EMBL/GenBank/DDBJ whole genome shotgun (WGS) entry which is preliminary data.</text>
</comment>
<feature type="domain" description="Multidrug export protein EmrA/FarA alpha-helical hairpin" evidence="3">
    <location>
        <begin position="98"/>
        <end position="231"/>
    </location>
</feature>
<gene>
    <name evidence="4" type="ORF">ACFQND_03180</name>
</gene>
<evidence type="ECO:0000256" key="2">
    <source>
        <dbReference type="SAM" id="MobiDB-lite"/>
    </source>
</evidence>
<organism evidence="4 5">
    <name type="scientific">Polaromonas aquatica</name>
    <dbReference type="NCBI Taxonomy" id="332657"/>
    <lineage>
        <taxon>Bacteria</taxon>
        <taxon>Pseudomonadati</taxon>
        <taxon>Pseudomonadota</taxon>
        <taxon>Betaproteobacteria</taxon>
        <taxon>Burkholderiales</taxon>
        <taxon>Comamonadaceae</taxon>
        <taxon>Polaromonas</taxon>
    </lineage>
</organism>
<reference evidence="5" key="1">
    <citation type="journal article" date="2019" name="Int. J. Syst. Evol. Microbiol.">
        <title>The Global Catalogue of Microorganisms (GCM) 10K type strain sequencing project: providing services to taxonomists for standard genome sequencing and annotation.</title>
        <authorList>
            <consortium name="The Broad Institute Genomics Platform"/>
            <consortium name="The Broad Institute Genome Sequencing Center for Infectious Disease"/>
            <person name="Wu L."/>
            <person name="Ma J."/>
        </authorList>
    </citation>
    <scope>NUCLEOTIDE SEQUENCE [LARGE SCALE GENOMIC DNA]</scope>
    <source>
        <strain evidence="5">CCUG 39402</strain>
    </source>
</reference>
<feature type="region of interest" description="Disordered" evidence="2">
    <location>
        <begin position="423"/>
        <end position="446"/>
    </location>
</feature>
<dbReference type="PANTHER" id="PTHR30386:SF19">
    <property type="entry name" value="MULTIDRUG EXPORT PROTEIN EMRA-RELATED"/>
    <property type="match status" value="1"/>
</dbReference>
<evidence type="ECO:0000259" key="3">
    <source>
        <dbReference type="Pfam" id="PF25885"/>
    </source>
</evidence>
<sequence length="446" mass="46318">MNAPQSSSSSLPNEPVAGNPKRKKALTALASVVVLAGLGWAAYEYLVASHYESTDNAYVQGNVIQITPQIGGTVMAIMADDTDFVKAGQPLVQLDPADAKVALDQAEAALAQAVRQVRTLYANNGTLAAQITLRESDVVRAQSDIARANDDLNRRQSLTGNGAVSREELGHAETQLANAKSALAAAQAGVAAAREQLSSNQALTEGTSIEQHPSVLVAAAKVREAYLATQRAAMPAPVDGYVAKRTVQLGQRVAAGTPMMSIIPLKQVWVDANFKEVQLRNIRIGQPVTLVADLYGKKVEYKGTVAGLGAGTGAAFSLLPAQNATGNWIKVVQRVPVRIALDPKQIEANPLRVGLSMDAEVDVSNKDGKMLADAPRPAAQAEVHAYSVPGDAADQDVKRVIAANVGKAGAAVSAPRVIGALKPDASSSQAKVSPVAKPGAVASASL</sequence>